<dbReference type="Proteomes" id="UP000236928">
    <property type="component" value="Unassembled WGS sequence"/>
</dbReference>
<name>A0A2P4YYI2_9CRYT</name>
<evidence type="ECO:0000313" key="2">
    <source>
        <dbReference type="Proteomes" id="UP000236928"/>
    </source>
</evidence>
<dbReference type="VEuPathDB" id="CryptoDB:CmeUKMEL1_04500"/>
<dbReference type="AlphaFoldDB" id="A0A2P4YYI2"/>
<keyword evidence="2" id="KW-1185">Reference proteome</keyword>
<organism evidence="1 2">
    <name type="scientific">Cryptosporidium meleagridis</name>
    <dbReference type="NCBI Taxonomy" id="93969"/>
    <lineage>
        <taxon>Eukaryota</taxon>
        <taxon>Sar</taxon>
        <taxon>Alveolata</taxon>
        <taxon>Apicomplexa</taxon>
        <taxon>Conoidasida</taxon>
        <taxon>Coccidia</taxon>
        <taxon>Eucoccidiorida</taxon>
        <taxon>Eimeriorina</taxon>
        <taxon>Cryptosporidiidae</taxon>
        <taxon>Cryptosporidium</taxon>
    </lineage>
</organism>
<dbReference type="OrthoDB" id="336364at2759"/>
<comment type="caution">
    <text evidence="1">The sequence shown here is derived from an EMBL/GenBank/DDBJ whole genome shotgun (WGS) entry which is preliminary data.</text>
</comment>
<reference evidence="1 2" key="1">
    <citation type="submission" date="2014-04" db="EMBL/GenBank/DDBJ databases">
        <title>Comparative Genomics of Cryptosporidium Species.</title>
        <authorList>
            <person name="Silva J.C."/>
            <person name="Su Q."/>
            <person name="Chalmers R."/>
            <person name="Chibucos M.C."/>
            <person name="Elwin K."/>
            <person name="Godinez A."/>
            <person name="Guo F."/>
            <person name="Huynh K."/>
            <person name="Orvis J."/>
            <person name="Ott S."/>
            <person name="Sadzewicz L."/>
            <person name="Sengamalay N."/>
            <person name="Shetty A."/>
            <person name="Sun M."/>
            <person name="Tallon L."/>
            <person name="Xiao L."/>
            <person name="Zhang H."/>
            <person name="Fraser C.M."/>
            <person name="Zhu G."/>
            <person name="Kissinger J."/>
            <person name="Widmer G."/>
        </authorList>
    </citation>
    <scope>NUCLEOTIDE SEQUENCE [LARGE SCALE GENOMIC DNA]</scope>
    <source>
        <strain evidence="1 2">UKMEL1</strain>
    </source>
</reference>
<proteinExistence type="predicted"/>
<dbReference type="EMBL" id="JIBK01000006">
    <property type="protein sequence ID" value="POM82859.1"/>
    <property type="molecule type" value="Genomic_DNA"/>
</dbReference>
<sequence length="98" mass="10882">MPSKKQDKGGCVLVFEKFLDGIGFLGSQLRTAYLATSEVVKESVYPMKENCIKRYSEANPTWQNIGSKTSNPNNNTITFTDTKGTETIFSQSSYRSGL</sequence>
<gene>
    <name evidence="1" type="ORF">CmeUKMEL1_04500</name>
</gene>
<evidence type="ECO:0000313" key="1">
    <source>
        <dbReference type="EMBL" id="POM82859.1"/>
    </source>
</evidence>
<protein>
    <submittedName>
        <fullName evidence="1">Uncharacterized protein</fullName>
    </submittedName>
</protein>
<accession>A0A2P4YYI2</accession>